<protein>
    <recommendedName>
        <fullName evidence="1">N-acetyltransferase domain-containing protein</fullName>
    </recommendedName>
</protein>
<evidence type="ECO:0000313" key="2">
    <source>
        <dbReference type="EMBL" id="AOM83471.1"/>
    </source>
</evidence>
<dbReference type="KEGG" id="bbev:BBEV_2113"/>
<dbReference type="OrthoDB" id="2423856at2"/>
<dbReference type="PATRIC" id="fig|632773.3.peg.2226"/>
<reference evidence="2 3" key="1">
    <citation type="submission" date="2015-08" db="EMBL/GenBank/DDBJ databases">
        <title>The complete genome sequence of Bacillus beveridgei MLTeJB.</title>
        <authorList>
            <person name="Hanson T.E."/>
            <person name="Mesa C."/>
            <person name="Basesman S.M."/>
            <person name="Oremland R.S."/>
        </authorList>
    </citation>
    <scope>NUCLEOTIDE SEQUENCE [LARGE SCALE GENOMIC DNA]</scope>
    <source>
        <strain evidence="2 3">MLTeJB</strain>
    </source>
</reference>
<gene>
    <name evidence="2" type="ORF">BBEV_2113</name>
</gene>
<dbReference type="Proteomes" id="UP000094463">
    <property type="component" value="Chromosome"/>
</dbReference>
<accession>A0A1D7QWU2</accession>
<feature type="domain" description="N-acetyltransferase" evidence="1">
    <location>
        <begin position="5"/>
        <end position="179"/>
    </location>
</feature>
<dbReference type="GO" id="GO:0016747">
    <property type="term" value="F:acyltransferase activity, transferring groups other than amino-acyl groups"/>
    <property type="evidence" value="ECO:0007669"/>
    <property type="project" value="InterPro"/>
</dbReference>
<keyword evidence="3" id="KW-1185">Reference proteome</keyword>
<dbReference type="SUPFAM" id="SSF55729">
    <property type="entry name" value="Acyl-CoA N-acyltransferases (Nat)"/>
    <property type="match status" value="1"/>
</dbReference>
<organism evidence="2 3">
    <name type="scientific">Salisediminibacterium beveridgei</name>
    <dbReference type="NCBI Taxonomy" id="632773"/>
    <lineage>
        <taxon>Bacteria</taxon>
        <taxon>Bacillati</taxon>
        <taxon>Bacillota</taxon>
        <taxon>Bacilli</taxon>
        <taxon>Bacillales</taxon>
        <taxon>Bacillaceae</taxon>
        <taxon>Salisediminibacterium</taxon>
    </lineage>
</organism>
<evidence type="ECO:0000259" key="1">
    <source>
        <dbReference type="PROSITE" id="PS51186"/>
    </source>
</evidence>
<dbReference type="Pfam" id="PF00583">
    <property type="entry name" value="Acetyltransf_1"/>
    <property type="match status" value="1"/>
</dbReference>
<dbReference type="PROSITE" id="PS51186">
    <property type="entry name" value="GNAT"/>
    <property type="match status" value="1"/>
</dbReference>
<dbReference type="STRING" id="632773.BBEV_2113"/>
<dbReference type="EMBL" id="CP012502">
    <property type="protein sequence ID" value="AOM83471.1"/>
    <property type="molecule type" value="Genomic_DNA"/>
</dbReference>
<name>A0A1D7QWU2_9BACI</name>
<sequence>MEMERWMRQLHVEDLDVYQSMETGIEDDYIARFFERISSGNNRLFGLFEGEDLIATAGYTLFAGRYAMLGRLRASQAIRGKNIGTDVLTRVLELAKQDPAVDWIGANTEEYNGPAMRVLEKIQAYPILPQHAAVAKDVSGLGEKGPEWQEVTDLEVKRSWLNETYIRTQQPFPLQCYYPFPATESLFDEESLQEWRFFENADRSRYMILKKDMKRYHYTQVVYPWDDYFEQPGLWDTVAIAQTEHKEEVQDDVTVWLDLPKTHAYKLPADHPFDLSSIWVLHEAVNQLTREATKKAAR</sequence>
<dbReference type="RefSeq" id="WP_084007346.1">
    <property type="nucleotide sequence ID" value="NZ_CP012502.1"/>
</dbReference>
<proteinExistence type="predicted"/>
<dbReference type="Gene3D" id="3.40.630.30">
    <property type="match status" value="1"/>
</dbReference>
<dbReference type="InterPro" id="IPR000182">
    <property type="entry name" value="GNAT_dom"/>
</dbReference>
<dbReference type="AlphaFoldDB" id="A0A1D7QWU2"/>
<evidence type="ECO:0000313" key="3">
    <source>
        <dbReference type="Proteomes" id="UP000094463"/>
    </source>
</evidence>
<dbReference type="InterPro" id="IPR016181">
    <property type="entry name" value="Acyl_CoA_acyltransferase"/>
</dbReference>